<evidence type="ECO:0000256" key="2">
    <source>
        <dbReference type="SAM" id="SignalP"/>
    </source>
</evidence>
<dbReference type="GeneID" id="40829194"/>
<accession>A0A1G9R9S4</accession>
<evidence type="ECO:0000256" key="1">
    <source>
        <dbReference type="SAM" id="MobiDB-lite"/>
    </source>
</evidence>
<protein>
    <recommendedName>
        <fullName evidence="5">DUF4247 domain-containing protein</fullName>
    </recommendedName>
</protein>
<evidence type="ECO:0008006" key="5">
    <source>
        <dbReference type="Google" id="ProtNLM"/>
    </source>
</evidence>
<gene>
    <name evidence="3" type="ORF">SAMN05444921_10561</name>
</gene>
<keyword evidence="2" id="KW-0732">Signal</keyword>
<dbReference type="InterPro" id="IPR025341">
    <property type="entry name" value="DUF4247"/>
</dbReference>
<dbReference type="AlphaFoldDB" id="A0A1G9R9S4"/>
<organism evidence="3 4">
    <name type="scientific">Streptomyces wuyuanensis</name>
    <dbReference type="NCBI Taxonomy" id="1196353"/>
    <lineage>
        <taxon>Bacteria</taxon>
        <taxon>Bacillati</taxon>
        <taxon>Actinomycetota</taxon>
        <taxon>Actinomycetes</taxon>
        <taxon>Kitasatosporales</taxon>
        <taxon>Streptomycetaceae</taxon>
        <taxon>Streptomyces</taxon>
    </lineage>
</organism>
<reference evidence="4" key="1">
    <citation type="submission" date="2016-10" db="EMBL/GenBank/DDBJ databases">
        <authorList>
            <person name="Varghese N."/>
            <person name="Submissions S."/>
        </authorList>
    </citation>
    <scope>NUCLEOTIDE SEQUENCE [LARGE SCALE GENOMIC DNA]</scope>
    <source>
        <strain evidence="4">CGMCC 4.7042</strain>
    </source>
</reference>
<dbReference type="STRING" id="1196353.SAMN05444921_10561"/>
<dbReference type="Pfam" id="PF14042">
    <property type="entry name" value="DUF4247"/>
    <property type="match status" value="1"/>
</dbReference>
<sequence length="134" mass="14572">MKTVRLLTATMLAMAALTACSDEPDDDGNAVPSSWIRQQYGGSGPGYTDPSDRISKVGDEIHGHAASTDRIDGGDMVFLRYRDDIVAISPYLQGSRIEIDDYRTGHKRWKSRIGNVWPDPETDAFRGGGPGSGK</sequence>
<dbReference type="RefSeq" id="WP_244291896.1">
    <property type="nucleotide sequence ID" value="NZ_FNHI01000005.1"/>
</dbReference>
<feature type="chain" id="PRO_5011472729" description="DUF4247 domain-containing protein" evidence="2">
    <location>
        <begin position="22"/>
        <end position="134"/>
    </location>
</feature>
<dbReference type="EMBL" id="FNHI01000005">
    <property type="protein sequence ID" value="SDM19617.1"/>
    <property type="molecule type" value="Genomic_DNA"/>
</dbReference>
<name>A0A1G9R9S4_9ACTN</name>
<proteinExistence type="predicted"/>
<dbReference type="PROSITE" id="PS51257">
    <property type="entry name" value="PROKAR_LIPOPROTEIN"/>
    <property type="match status" value="1"/>
</dbReference>
<evidence type="ECO:0000313" key="3">
    <source>
        <dbReference type="EMBL" id="SDM19617.1"/>
    </source>
</evidence>
<evidence type="ECO:0000313" key="4">
    <source>
        <dbReference type="Proteomes" id="UP000199063"/>
    </source>
</evidence>
<feature type="region of interest" description="Disordered" evidence="1">
    <location>
        <begin position="22"/>
        <end position="51"/>
    </location>
</feature>
<feature type="signal peptide" evidence="2">
    <location>
        <begin position="1"/>
        <end position="21"/>
    </location>
</feature>
<dbReference type="Proteomes" id="UP000199063">
    <property type="component" value="Unassembled WGS sequence"/>
</dbReference>
<keyword evidence="4" id="KW-1185">Reference proteome</keyword>